<feature type="transmembrane region" description="Helical" evidence="1">
    <location>
        <begin position="220"/>
        <end position="239"/>
    </location>
</feature>
<reference evidence="2" key="2">
    <citation type="submission" date="2020-09" db="EMBL/GenBank/DDBJ databases">
        <authorList>
            <person name="Sun Q."/>
            <person name="Zhou Y."/>
        </authorList>
    </citation>
    <scope>NUCLEOTIDE SEQUENCE</scope>
    <source>
        <strain evidence="2">CGMCC 4.7312</strain>
    </source>
</reference>
<feature type="transmembrane region" description="Helical" evidence="1">
    <location>
        <begin position="82"/>
        <end position="101"/>
    </location>
</feature>
<dbReference type="RefSeq" id="WP_189046168.1">
    <property type="nucleotide sequence ID" value="NZ_BMNB01000017.1"/>
</dbReference>
<feature type="transmembrane region" description="Helical" evidence="1">
    <location>
        <begin position="19"/>
        <end position="38"/>
    </location>
</feature>
<organism evidence="2 3">
    <name type="scientific">Micromonospora sonchi</name>
    <dbReference type="NCBI Taxonomy" id="1763543"/>
    <lineage>
        <taxon>Bacteria</taxon>
        <taxon>Bacillati</taxon>
        <taxon>Actinomycetota</taxon>
        <taxon>Actinomycetes</taxon>
        <taxon>Micromonosporales</taxon>
        <taxon>Micromonosporaceae</taxon>
        <taxon>Micromonospora</taxon>
    </lineage>
</organism>
<evidence type="ECO:0000256" key="1">
    <source>
        <dbReference type="SAM" id="Phobius"/>
    </source>
</evidence>
<comment type="caution">
    <text evidence="2">The sequence shown here is derived from an EMBL/GenBank/DDBJ whole genome shotgun (WGS) entry which is preliminary data.</text>
</comment>
<feature type="transmembrane region" description="Helical" evidence="1">
    <location>
        <begin position="190"/>
        <end position="213"/>
    </location>
</feature>
<keyword evidence="1" id="KW-0812">Transmembrane</keyword>
<evidence type="ECO:0000313" key="2">
    <source>
        <dbReference type="EMBL" id="GGM49268.1"/>
    </source>
</evidence>
<feature type="transmembrane region" description="Helical" evidence="1">
    <location>
        <begin position="129"/>
        <end position="150"/>
    </location>
</feature>
<proteinExistence type="predicted"/>
<accession>A0A917X0N4</accession>
<dbReference type="EMBL" id="BMNB01000017">
    <property type="protein sequence ID" value="GGM49268.1"/>
    <property type="molecule type" value="Genomic_DNA"/>
</dbReference>
<keyword evidence="3" id="KW-1185">Reference proteome</keyword>
<reference evidence="2" key="1">
    <citation type="journal article" date="2014" name="Int. J. Syst. Evol. Microbiol.">
        <title>Complete genome sequence of Corynebacterium casei LMG S-19264T (=DSM 44701T), isolated from a smear-ripened cheese.</title>
        <authorList>
            <consortium name="US DOE Joint Genome Institute (JGI-PGF)"/>
            <person name="Walter F."/>
            <person name="Albersmeier A."/>
            <person name="Kalinowski J."/>
            <person name="Ruckert C."/>
        </authorList>
    </citation>
    <scope>NUCLEOTIDE SEQUENCE</scope>
    <source>
        <strain evidence="2">CGMCC 4.7312</strain>
    </source>
</reference>
<name>A0A917X0N4_9ACTN</name>
<sequence>MATAETVPRTGGAGRYREVAWRPALLVGGGLGLFAFVGDELPGVAGMVVLTLTSSGFAWGGAALLAGYAAARRTVYRTAAPISATVVLLVATTVYYGLILAHGRRWHLGELEDGGSSALAGLASVGRAAAFWFAASVAAGIALGHLGAVVRRGTRVQASTAAGVALGLLAGQGLEFLLGVRVWGALDAFFLGHILSAAVSVLLAAAGLTVLFAHRRTAKSWPVFVAASLAACVVGVLLWQQVGSITTVI</sequence>
<dbReference type="Proteomes" id="UP000608890">
    <property type="component" value="Unassembled WGS sequence"/>
</dbReference>
<protein>
    <submittedName>
        <fullName evidence="2">Uncharacterized protein</fullName>
    </submittedName>
</protein>
<feature type="transmembrane region" description="Helical" evidence="1">
    <location>
        <begin position="44"/>
        <end position="70"/>
    </location>
</feature>
<gene>
    <name evidence="2" type="ORF">GCM10011608_37790</name>
</gene>
<dbReference type="AlphaFoldDB" id="A0A917X0N4"/>
<evidence type="ECO:0000313" key="3">
    <source>
        <dbReference type="Proteomes" id="UP000608890"/>
    </source>
</evidence>
<keyword evidence="1" id="KW-1133">Transmembrane helix</keyword>
<feature type="transmembrane region" description="Helical" evidence="1">
    <location>
        <begin position="162"/>
        <end position="184"/>
    </location>
</feature>
<keyword evidence="1" id="KW-0472">Membrane</keyword>